<keyword evidence="3" id="KW-1133">Transmembrane helix</keyword>
<comment type="caution">
    <text evidence="5">The sequence shown here is derived from an EMBL/GenBank/DDBJ whole genome shotgun (WGS) entry which is preliminary data.</text>
</comment>
<feature type="transmembrane region" description="Helical" evidence="3">
    <location>
        <begin position="15"/>
        <end position="33"/>
    </location>
</feature>
<feature type="transmembrane region" description="Helical" evidence="3">
    <location>
        <begin position="64"/>
        <end position="81"/>
    </location>
</feature>
<dbReference type="PANTHER" id="PTHR43390">
    <property type="entry name" value="SIGNAL PEPTIDASE I"/>
    <property type="match status" value="1"/>
</dbReference>
<name>A0A5C6AD49_9BACT</name>
<reference evidence="5 6" key="1">
    <citation type="submission" date="2019-02" db="EMBL/GenBank/DDBJ databases">
        <title>Deep-cultivation of Planctomycetes and their phenomic and genomic characterization uncovers novel biology.</title>
        <authorList>
            <person name="Wiegand S."/>
            <person name="Jogler M."/>
            <person name="Boedeker C."/>
            <person name="Pinto D."/>
            <person name="Vollmers J."/>
            <person name="Rivas-Marin E."/>
            <person name="Kohn T."/>
            <person name="Peeters S.H."/>
            <person name="Heuer A."/>
            <person name="Rast P."/>
            <person name="Oberbeckmann S."/>
            <person name="Bunk B."/>
            <person name="Jeske O."/>
            <person name="Meyerdierks A."/>
            <person name="Storesund J.E."/>
            <person name="Kallscheuer N."/>
            <person name="Luecker S."/>
            <person name="Lage O.M."/>
            <person name="Pohl T."/>
            <person name="Merkel B.J."/>
            <person name="Hornburger P."/>
            <person name="Mueller R.-W."/>
            <person name="Bruemmer F."/>
            <person name="Labrenz M."/>
            <person name="Spormann A.M."/>
            <person name="Op Den Camp H."/>
            <person name="Overmann J."/>
            <person name="Amann R."/>
            <person name="Jetten M.S.M."/>
            <person name="Mascher T."/>
            <person name="Medema M.H."/>
            <person name="Devos D.P."/>
            <person name="Kaster A.-K."/>
            <person name="Ovreas L."/>
            <person name="Rohde M."/>
            <person name="Galperin M.Y."/>
            <person name="Jogler C."/>
        </authorList>
    </citation>
    <scope>NUCLEOTIDE SEQUENCE [LARGE SCALE GENOMIC DNA]</scope>
    <source>
        <strain evidence="5 6">Pla100</strain>
    </source>
</reference>
<dbReference type="AlphaFoldDB" id="A0A5C6AD49"/>
<keyword evidence="6" id="KW-1185">Reference proteome</keyword>
<dbReference type="InterPro" id="IPR019533">
    <property type="entry name" value="Peptidase_S26"/>
</dbReference>
<dbReference type="GO" id="GO:0016020">
    <property type="term" value="C:membrane"/>
    <property type="evidence" value="ECO:0007669"/>
    <property type="project" value="UniProtKB-SubCell"/>
</dbReference>
<keyword evidence="3" id="KW-0645">Protease</keyword>
<accession>A0A5C6AD49</accession>
<dbReference type="RefSeq" id="WP_146577960.1">
    <property type="nucleotide sequence ID" value="NZ_SJPM01000004.1"/>
</dbReference>
<feature type="domain" description="Peptidase S26" evidence="4">
    <location>
        <begin position="111"/>
        <end position="254"/>
    </location>
</feature>
<dbReference type="SUPFAM" id="SSF51306">
    <property type="entry name" value="LexA/Signal peptidase"/>
    <property type="match status" value="1"/>
</dbReference>
<keyword evidence="3" id="KW-0472">Membrane</keyword>
<dbReference type="NCBIfam" id="TIGR02227">
    <property type="entry name" value="sigpep_I_bact"/>
    <property type="match status" value="1"/>
</dbReference>
<evidence type="ECO:0000313" key="6">
    <source>
        <dbReference type="Proteomes" id="UP000316213"/>
    </source>
</evidence>
<gene>
    <name evidence="5" type="primary">sipP</name>
    <name evidence="5" type="ORF">Pla100_25120</name>
</gene>
<dbReference type="GO" id="GO:0006465">
    <property type="term" value="P:signal peptide processing"/>
    <property type="evidence" value="ECO:0007669"/>
    <property type="project" value="InterPro"/>
</dbReference>
<keyword evidence="3" id="KW-0812">Transmembrane</keyword>
<feature type="transmembrane region" description="Helical" evidence="3">
    <location>
        <begin position="40"/>
        <end position="58"/>
    </location>
</feature>
<comment type="similarity">
    <text evidence="1 3">Belongs to the peptidase S26 family.</text>
</comment>
<dbReference type="InterPro" id="IPR000223">
    <property type="entry name" value="Pept_S26A_signal_pept_1"/>
</dbReference>
<dbReference type="EMBL" id="SJPM01000004">
    <property type="protein sequence ID" value="TWT97360.1"/>
    <property type="molecule type" value="Genomic_DNA"/>
</dbReference>
<feature type="transmembrane region" description="Helical" evidence="3">
    <location>
        <begin position="101"/>
        <end position="120"/>
    </location>
</feature>
<evidence type="ECO:0000259" key="4">
    <source>
        <dbReference type="Pfam" id="PF10502"/>
    </source>
</evidence>
<dbReference type="CDD" id="cd06530">
    <property type="entry name" value="S26_SPase_I"/>
    <property type="match status" value="1"/>
</dbReference>
<proteinExistence type="inferred from homology"/>
<keyword evidence="3 5" id="KW-0378">Hydrolase</keyword>
<comment type="subcellular location">
    <subcellularLocation>
        <location evidence="3">Membrane</location>
        <topology evidence="3">Single-pass type II membrane protein</topology>
    </subcellularLocation>
</comment>
<protein>
    <recommendedName>
        <fullName evidence="2 3">Signal peptidase I</fullName>
        <ecNumber evidence="3">3.4.21.89</ecNumber>
    </recommendedName>
</protein>
<dbReference type="PANTHER" id="PTHR43390:SF1">
    <property type="entry name" value="CHLOROPLAST PROCESSING PEPTIDASE"/>
    <property type="match status" value="1"/>
</dbReference>
<evidence type="ECO:0000313" key="5">
    <source>
        <dbReference type="EMBL" id="TWT97360.1"/>
    </source>
</evidence>
<evidence type="ECO:0000256" key="1">
    <source>
        <dbReference type="ARBA" id="ARBA00009370"/>
    </source>
</evidence>
<dbReference type="OrthoDB" id="9802919at2"/>
<dbReference type="EC" id="3.4.21.89" evidence="3"/>
<dbReference type="Pfam" id="PF10502">
    <property type="entry name" value="Peptidase_S26"/>
    <property type="match status" value="1"/>
</dbReference>
<dbReference type="InterPro" id="IPR036286">
    <property type="entry name" value="LexA/Signal_pep-like_sf"/>
</dbReference>
<evidence type="ECO:0000256" key="3">
    <source>
        <dbReference type="RuleBase" id="RU362042"/>
    </source>
</evidence>
<dbReference type="GO" id="GO:0004252">
    <property type="term" value="F:serine-type endopeptidase activity"/>
    <property type="evidence" value="ECO:0007669"/>
    <property type="project" value="InterPro"/>
</dbReference>
<evidence type="ECO:0000256" key="2">
    <source>
        <dbReference type="ARBA" id="ARBA00019232"/>
    </source>
</evidence>
<dbReference type="PRINTS" id="PR00727">
    <property type="entry name" value="LEADERPTASE"/>
</dbReference>
<comment type="caution">
    <text evidence="3">Lacks conserved residue(s) required for the propagation of feature annotation.</text>
</comment>
<dbReference type="GO" id="GO:0009003">
    <property type="term" value="F:signal peptidase activity"/>
    <property type="evidence" value="ECO:0007669"/>
    <property type="project" value="UniProtKB-EC"/>
</dbReference>
<organism evidence="5 6">
    <name type="scientific">Neorhodopirellula pilleata</name>
    <dbReference type="NCBI Taxonomy" id="2714738"/>
    <lineage>
        <taxon>Bacteria</taxon>
        <taxon>Pseudomonadati</taxon>
        <taxon>Planctomycetota</taxon>
        <taxon>Planctomycetia</taxon>
        <taxon>Pirellulales</taxon>
        <taxon>Pirellulaceae</taxon>
        <taxon>Neorhodopirellula</taxon>
    </lineage>
</organism>
<comment type="catalytic activity">
    <reaction evidence="3">
        <text>Cleavage of hydrophobic, N-terminal signal or leader sequences from secreted and periplasmic proteins.</text>
        <dbReference type="EC" id="3.4.21.89"/>
    </reaction>
</comment>
<sequence>MKNESNEITIAPRSPIHAIILSLVLPGLGHWYCGRFVAGLAWALATTIATTVALGLLARHQLSLAWLPVTLVMTVASWDAWRAARQCPSDYRLRVWNRWDVYLMLVCLCSVGSLGFVFVIKQHYVEAFVLATDDMHPTMTKGERVLVNKTAYRHEAVQRGDVIAFAHPEYPKKTYMRRVVAMPGDEVEIHDGQLRINGESVESYANADTADFGPLTVPRFNCFVLGDNCNESKDSRHFGPVPIATVGGKVSVIFFPRYQRLPF</sequence>
<dbReference type="Proteomes" id="UP000316213">
    <property type="component" value="Unassembled WGS sequence"/>
</dbReference>
<dbReference type="Gene3D" id="2.10.109.10">
    <property type="entry name" value="Umud Fragment, subunit A"/>
    <property type="match status" value="1"/>
</dbReference>